<dbReference type="EMBL" id="UGCV01000008">
    <property type="protein sequence ID" value="STJ20740.1"/>
    <property type="molecule type" value="Genomic_DNA"/>
</dbReference>
<sequence>MLRLQNIAQAITQQIKGQTAIKIIAAGSGGQSTIDQK</sequence>
<dbReference type="Proteomes" id="UP000254716">
    <property type="component" value="Unassembled WGS sequence"/>
</dbReference>
<gene>
    <name evidence="1" type="ORF">NCTC9081_06332</name>
</gene>
<evidence type="ECO:0000313" key="1">
    <source>
        <dbReference type="EMBL" id="STJ20740.1"/>
    </source>
</evidence>
<proteinExistence type="predicted"/>
<dbReference type="AlphaFoldDB" id="A0A376WDX5"/>
<protein>
    <submittedName>
        <fullName evidence="1">Uncharacterized protein</fullName>
    </submittedName>
</protein>
<evidence type="ECO:0000313" key="2">
    <source>
        <dbReference type="Proteomes" id="UP000254716"/>
    </source>
</evidence>
<organism evidence="1 2">
    <name type="scientific">Escherichia coli</name>
    <dbReference type="NCBI Taxonomy" id="562"/>
    <lineage>
        <taxon>Bacteria</taxon>
        <taxon>Pseudomonadati</taxon>
        <taxon>Pseudomonadota</taxon>
        <taxon>Gammaproteobacteria</taxon>
        <taxon>Enterobacterales</taxon>
        <taxon>Enterobacteriaceae</taxon>
        <taxon>Escherichia</taxon>
    </lineage>
</organism>
<accession>A0A376WDX5</accession>
<name>A0A376WDX5_ECOLX</name>
<reference evidence="1 2" key="1">
    <citation type="submission" date="2018-06" db="EMBL/GenBank/DDBJ databases">
        <authorList>
            <consortium name="Pathogen Informatics"/>
            <person name="Doyle S."/>
        </authorList>
    </citation>
    <scope>NUCLEOTIDE SEQUENCE [LARGE SCALE GENOMIC DNA]</scope>
    <source>
        <strain evidence="1 2">NCTC9081</strain>
    </source>
</reference>